<comment type="caution">
    <text evidence="2">The sequence shown here is derived from an EMBL/GenBank/DDBJ whole genome shotgun (WGS) entry which is preliminary data.</text>
</comment>
<dbReference type="PROSITE" id="PS51197">
    <property type="entry name" value="HTH_RRF2_2"/>
    <property type="match status" value="1"/>
</dbReference>
<dbReference type="InterPro" id="IPR030489">
    <property type="entry name" value="TR_Rrf2-type_CS"/>
</dbReference>
<reference evidence="2 3" key="1">
    <citation type="submission" date="2016-05" db="EMBL/GenBank/DDBJ databases">
        <title>Microbial solvent formation.</title>
        <authorList>
            <person name="Poehlein A."/>
            <person name="Montoya Solano J.D."/>
            <person name="Flitsch S."/>
            <person name="Krabben P."/>
            <person name="Duerre P."/>
            <person name="Daniel R."/>
        </authorList>
    </citation>
    <scope>NUCLEOTIDE SEQUENCE [LARGE SCALE GENOMIC DNA]</scope>
    <source>
        <strain evidence="2 3">DSM 53</strain>
    </source>
</reference>
<name>A0A1S8QEK9_CLOBE</name>
<dbReference type="PROSITE" id="PS01332">
    <property type="entry name" value="HTH_RRF2_1"/>
    <property type="match status" value="1"/>
</dbReference>
<gene>
    <name evidence="2" type="primary">cymR_4</name>
    <name evidence="2" type="ORF">CLBCK_30110</name>
</gene>
<dbReference type="PANTHER" id="PTHR33221:SF5">
    <property type="entry name" value="HTH-TYPE TRANSCRIPTIONAL REGULATOR ISCR"/>
    <property type="match status" value="1"/>
</dbReference>
<evidence type="ECO:0000313" key="3">
    <source>
        <dbReference type="Proteomes" id="UP000190973"/>
    </source>
</evidence>
<dbReference type="InterPro" id="IPR036388">
    <property type="entry name" value="WH-like_DNA-bd_sf"/>
</dbReference>
<protein>
    <submittedName>
        <fullName evidence="2">HTH-type transcriptional regulator CymR</fullName>
    </submittedName>
</protein>
<dbReference type="EMBL" id="LZZI01000055">
    <property type="protein sequence ID" value="OOM60199.1"/>
    <property type="molecule type" value="Genomic_DNA"/>
</dbReference>
<dbReference type="Gene3D" id="1.10.10.10">
    <property type="entry name" value="Winged helix-like DNA-binding domain superfamily/Winged helix DNA-binding domain"/>
    <property type="match status" value="1"/>
</dbReference>
<keyword evidence="1" id="KW-0238">DNA-binding</keyword>
<sequence length="159" mass="18496">MCLNIIKYRRKARYGDFMKISTKGRYGLRALIDICIFSVSEMVTVKSISERQGISERYLEQIFSSLRKGGIINAKKGAQGGYFLAKSSREFTIGDILNVLEGDLLLIDIENDENEIENFMSENLWNVINNKIINFFNSITLEDLVNDYKKYNREDMYYI</sequence>
<dbReference type="InterPro" id="IPR036390">
    <property type="entry name" value="WH_DNA-bd_sf"/>
</dbReference>
<dbReference type="PANTHER" id="PTHR33221">
    <property type="entry name" value="WINGED HELIX-TURN-HELIX TRANSCRIPTIONAL REGULATOR, RRF2 FAMILY"/>
    <property type="match status" value="1"/>
</dbReference>
<evidence type="ECO:0000313" key="2">
    <source>
        <dbReference type="EMBL" id="OOM60199.1"/>
    </source>
</evidence>
<dbReference type="GO" id="GO:0003677">
    <property type="term" value="F:DNA binding"/>
    <property type="evidence" value="ECO:0007669"/>
    <property type="project" value="UniProtKB-KW"/>
</dbReference>
<dbReference type="NCBIfam" id="TIGR00738">
    <property type="entry name" value="rrf2_super"/>
    <property type="match status" value="1"/>
</dbReference>
<dbReference type="GO" id="GO:0005829">
    <property type="term" value="C:cytosol"/>
    <property type="evidence" value="ECO:0007669"/>
    <property type="project" value="TreeGrafter"/>
</dbReference>
<accession>A0A1S8QEK9</accession>
<proteinExistence type="predicted"/>
<dbReference type="InterPro" id="IPR000944">
    <property type="entry name" value="Tscrpt_reg_Rrf2"/>
</dbReference>
<organism evidence="2 3">
    <name type="scientific">Clostridium beijerinckii</name>
    <name type="common">Clostridium MP</name>
    <dbReference type="NCBI Taxonomy" id="1520"/>
    <lineage>
        <taxon>Bacteria</taxon>
        <taxon>Bacillati</taxon>
        <taxon>Bacillota</taxon>
        <taxon>Clostridia</taxon>
        <taxon>Eubacteriales</taxon>
        <taxon>Clostridiaceae</taxon>
        <taxon>Clostridium</taxon>
    </lineage>
</organism>
<dbReference type="GO" id="GO:0003700">
    <property type="term" value="F:DNA-binding transcription factor activity"/>
    <property type="evidence" value="ECO:0007669"/>
    <property type="project" value="TreeGrafter"/>
</dbReference>
<dbReference type="SUPFAM" id="SSF46785">
    <property type="entry name" value="Winged helix' DNA-binding domain"/>
    <property type="match status" value="1"/>
</dbReference>
<dbReference type="AlphaFoldDB" id="A0A1S8QEK9"/>
<evidence type="ECO:0000256" key="1">
    <source>
        <dbReference type="ARBA" id="ARBA00023125"/>
    </source>
</evidence>
<dbReference type="Proteomes" id="UP000190973">
    <property type="component" value="Unassembled WGS sequence"/>
</dbReference>
<dbReference type="Pfam" id="PF02082">
    <property type="entry name" value="Rrf2"/>
    <property type="match status" value="1"/>
</dbReference>